<protein>
    <submittedName>
        <fullName evidence="1">Uncharacterized protein</fullName>
    </submittedName>
</protein>
<organism evidence="1">
    <name type="scientific">Yersinia pestis Java 9</name>
    <dbReference type="NCBI Taxonomy" id="880632"/>
    <lineage>
        <taxon>Bacteria</taxon>
        <taxon>Pseudomonadati</taxon>
        <taxon>Pseudomonadota</taxon>
        <taxon>Gammaproteobacteria</taxon>
        <taxon>Enterobacterales</taxon>
        <taxon>Yersiniaceae</taxon>
        <taxon>Yersinia</taxon>
    </lineage>
</organism>
<geneLocation type="plasmid" evidence="1">
    <name>pPCP</name>
</geneLocation>
<dbReference type="AlphaFoldDB" id="E8PSC4"/>
<evidence type="ECO:0000313" key="1">
    <source>
        <dbReference type="EMBL" id="ADW66924.1"/>
    </source>
</evidence>
<keyword evidence="1" id="KW-0614">Plasmid</keyword>
<sequence>MSHFYFLVLHAVKQGFIFGDAKVRTRHINHRFSPYHTPSQNTSCEGLFYVVAKKKPLCLKEGLYVSKKIPGVIHLRKFQTNHKMEHRQCPEVKECSD</sequence>
<dbReference type="EMBL" id="CP002180">
    <property type="protein sequence ID" value="ADW66924.1"/>
    <property type="molecule type" value="Genomic_DNA"/>
</dbReference>
<name>E8PSC4_YERPE</name>
<accession>E8PSC4</accession>
<reference evidence="1" key="1">
    <citation type="journal article" date="2012" name="PLoS ONE">
        <title>Novel Plasmids and Resistance Phenotypes in Yersinia pestis: Unique Plasmid Inventory of Strain Java 9 Mediates High Levels of Arsenic Resistance.</title>
        <authorList>
            <person name="Eppinger M."/>
            <person name="Radnedge L."/>
            <person name="Andersen G."/>
            <person name="Vietri N."/>
            <person name="Severson G."/>
            <person name="Mou S."/>
            <person name="Ravel J."/>
            <person name="Worsham P.L."/>
        </authorList>
    </citation>
    <scope>NUCLEOTIDE SEQUENCE [LARGE SCALE GENOMIC DNA]</scope>
    <source>
        <strain evidence="1">Java 9</strain>
        <plasmid evidence="1">pPCP</plasmid>
    </source>
</reference>
<gene>
    <name evidence="1" type="ORF">YPJ_pPCP26</name>
</gene>
<proteinExistence type="predicted"/>